<reference evidence="1" key="3">
    <citation type="submission" date="2025-09" db="UniProtKB">
        <authorList>
            <consortium name="Ensembl"/>
        </authorList>
    </citation>
    <scope>IDENTIFICATION</scope>
</reference>
<reference evidence="1" key="2">
    <citation type="submission" date="2025-08" db="UniProtKB">
        <authorList>
            <consortium name="Ensembl"/>
        </authorList>
    </citation>
    <scope>IDENTIFICATION</scope>
</reference>
<organism evidence="1">
    <name type="scientific">Ovis aries</name>
    <name type="common">Sheep</name>
    <dbReference type="NCBI Taxonomy" id="9940"/>
    <lineage>
        <taxon>Eukaryota</taxon>
        <taxon>Metazoa</taxon>
        <taxon>Chordata</taxon>
        <taxon>Craniata</taxon>
        <taxon>Vertebrata</taxon>
        <taxon>Euteleostomi</taxon>
        <taxon>Mammalia</taxon>
        <taxon>Eutheria</taxon>
        <taxon>Laurasiatheria</taxon>
        <taxon>Artiodactyla</taxon>
        <taxon>Ruminantia</taxon>
        <taxon>Pecora</taxon>
        <taxon>Bovidae</taxon>
        <taxon>Caprinae</taxon>
        <taxon>Ovis</taxon>
    </lineage>
</organism>
<gene>
    <name evidence="1" type="primary">TMEM42</name>
</gene>
<name>A0AC11CQD1_SHEEP</name>
<reference evidence="1" key="1">
    <citation type="submission" date="2020-11" db="EMBL/GenBank/DDBJ databases">
        <authorList>
            <person name="Davenport K.M."/>
            <person name="Bickhart D.M."/>
            <person name="Smith T.P.L."/>
            <person name="Murdoch B.M."/>
            <person name="Rosen B.D."/>
        </authorList>
    </citation>
    <scope>NUCLEOTIDE SEQUENCE [LARGE SCALE GENOMIC DNA]</scope>
    <source>
        <strain evidence="1">OAR_USU_Benz2616</strain>
    </source>
</reference>
<dbReference type="Ensembl" id="ENSOART00020039972.2">
    <property type="protein sequence ID" value="ENSOARP00020033129.2"/>
    <property type="gene ID" value="ENSOARG00020025482.2"/>
</dbReference>
<accession>A0AC11CQD1</accession>
<sequence length="309" mass="32344">MAGRPLPGGGGVCAAAYPNTSAGFPPHLQAGAMRRRFWGVFNCLCAGAFGALAAASAKLAFGREVNVGFCVLGIIMMATTNSLMWTFFSRGLSLSMSSAIASVTVTFSNIINSEKGPEPKQRLGGILTSCGFSSNLKLGDLLKLDGLPGFCVVWRVPGGLVVGWSVPHPLWTHPDPQGAPTAQEAPSTQAAVAPAGQADPLERQSWRLRLVLARGDRSSGRSGCAAFRPRATGGCCPGKWARDQEALCVDSSSFWQGKYTSAVFCPKPPPPSVCAVLLILMFSGPPGKPGQVQETLGLVSFLYGLETTL</sequence>
<evidence type="ECO:0000313" key="1">
    <source>
        <dbReference type="Ensembl" id="ENSOARP00020033129.2"/>
    </source>
</evidence>
<proteinExistence type="predicted"/>
<protein>
    <submittedName>
        <fullName evidence="1">Uncharacterized protein</fullName>
    </submittedName>
</protein>